<reference evidence="4 5" key="2">
    <citation type="journal article" date="2021" name="Int. J. Syst. Evol. Microbiol.">
        <title>Isolation and Polyphasic Characterization of Desulfuromonas versatilis sp. Nov., an Electrogenic Bacteria Capable of Versatile Metabolism Isolated from a Graphene Oxide-Reducing Enrichment Culture.</title>
        <authorList>
            <person name="Xie L."/>
            <person name="Yoshida N."/>
            <person name="Ishii S."/>
            <person name="Meng L."/>
        </authorList>
    </citation>
    <scope>NUCLEOTIDE SEQUENCE [LARGE SCALE GENOMIC DNA]</scope>
    <source>
        <strain evidence="4 5">NIT-T3</strain>
    </source>
</reference>
<sequence>MAVFITDLAAFLPNAPVANDQMEQILGMANQVPSRTRRIILRNNRIESRHYAIDPQTGRTTHSNAQLTAEAIRRLRPFASFSEKDIECLCCGTSSPDQLMPGHGLMVHGELGGAPCEVMSAAGICISGMAALKYAYMNVALGLTRNAVAAGSELASSFLRSRLCGAVDPQKAAELEKQPALSFEADFLRWMLSDGAGAAFLTDRPADGRLSLRIDWIELVSFAHEMETCMYAGATKNGDGTVTGWREHASLSEAVEQGAFLIKQDVKLLNKEIIITAADRTLPRVMEKHALDPSQIDWFLPHYSSNYFRAELYERMKQIGCDIPLERWFTNLTTKGNTGSASIFIILEELFKSGRIKKGEKLLCFIPESGRFSMCYMLLTAV</sequence>
<evidence type="ECO:0000313" key="4">
    <source>
        <dbReference type="EMBL" id="BCR03211.1"/>
    </source>
</evidence>
<keyword evidence="2" id="KW-0012">Acyltransferase</keyword>
<evidence type="ECO:0000256" key="1">
    <source>
        <dbReference type="ARBA" id="ARBA00022679"/>
    </source>
</evidence>
<protein>
    <recommendedName>
        <fullName evidence="3">Beta-ketoacyl-[acyl-carrier-protein] synthase III C-terminal domain-containing protein</fullName>
    </recommendedName>
</protein>
<name>A0ABM8HNV4_9BACT</name>
<organism evidence="4 5">
    <name type="scientific">Desulfuromonas versatilis</name>
    <dbReference type="NCBI Taxonomy" id="2802975"/>
    <lineage>
        <taxon>Bacteria</taxon>
        <taxon>Pseudomonadati</taxon>
        <taxon>Thermodesulfobacteriota</taxon>
        <taxon>Desulfuromonadia</taxon>
        <taxon>Desulfuromonadales</taxon>
        <taxon>Desulfuromonadaceae</taxon>
        <taxon>Desulfuromonas</taxon>
    </lineage>
</organism>
<dbReference type="SUPFAM" id="SSF53901">
    <property type="entry name" value="Thiolase-like"/>
    <property type="match status" value="1"/>
</dbReference>
<dbReference type="InterPro" id="IPR013747">
    <property type="entry name" value="ACP_syn_III_C"/>
</dbReference>
<evidence type="ECO:0000256" key="2">
    <source>
        <dbReference type="ARBA" id="ARBA00023315"/>
    </source>
</evidence>
<feature type="domain" description="Beta-ketoacyl-[acyl-carrier-protein] synthase III C-terminal" evidence="3">
    <location>
        <begin position="286"/>
        <end position="364"/>
    </location>
</feature>
<dbReference type="PANTHER" id="PTHR34069:SF3">
    <property type="entry name" value="ACYL-COA:ACYL-COA ALKYLTRANSFERASE"/>
    <property type="match status" value="1"/>
</dbReference>
<evidence type="ECO:0000259" key="3">
    <source>
        <dbReference type="Pfam" id="PF08541"/>
    </source>
</evidence>
<evidence type="ECO:0000313" key="5">
    <source>
        <dbReference type="Proteomes" id="UP001319827"/>
    </source>
</evidence>
<reference evidence="4 5" key="1">
    <citation type="journal article" date="2016" name="C (Basel)">
        <title>Selective Growth of and Electricity Production by Marine Exoelectrogenic Bacteria in Self-Aggregated Hydrogel of Microbially Reduced Graphene Oxide.</title>
        <authorList>
            <person name="Yoshida N."/>
            <person name="Goto Y."/>
            <person name="Miyata Y."/>
        </authorList>
    </citation>
    <scope>NUCLEOTIDE SEQUENCE [LARGE SCALE GENOMIC DNA]</scope>
    <source>
        <strain evidence="4 5">NIT-T3</strain>
    </source>
</reference>
<dbReference type="CDD" id="cd00827">
    <property type="entry name" value="init_cond_enzymes"/>
    <property type="match status" value="1"/>
</dbReference>
<dbReference type="InterPro" id="IPR016039">
    <property type="entry name" value="Thiolase-like"/>
</dbReference>
<keyword evidence="5" id="KW-1185">Reference proteome</keyword>
<dbReference type="NCBIfam" id="NF005293">
    <property type="entry name" value="PRK06816.1"/>
    <property type="match status" value="1"/>
</dbReference>
<gene>
    <name evidence="4" type="primary">darB</name>
    <name evidence="4" type="ORF">DESUT3_02800</name>
</gene>
<dbReference type="RefSeq" id="WP_221250694.1">
    <property type="nucleotide sequence ID" value="NZ_AP024355.1"/>
</dbReference>
<dbReference type="EMBL" id="AP024355">
    <property type="protein sequence ID" value="BCR03211.1"/>
    <property type="molecule type" value="Genomic_DNA"/>
</dbReference>
<keyword evidence="1" id="KW-0808">Transferase</keyword>
<accession>A0ABM8HNV4</accession>
<dbReference type="Gene3D" id="3.40.47.10">
    <property type="match status" value="2"/>
</dbReference>
<dbReference type="PANTHER" id="PTHR34069">
    <property type="entry name" value="3-OXOACYL-[ACYL-CARRIER-PROTEIN] SYNTHASE 3"/>
    <property type="match status" value="1"/>
</dbReference>
<proteinExistence type="predicted"/>
<dbReference type="Pfam" id="PF08541">
    <property type="entry name" value="ACP_syn_III_C"/>
    <property type="match status" value="1"/>
</dbReference>
<dbReference type="Proteomes" id="UP001319827">
    <property type="component" value="Chromosome"/>
</dbReference>